<evidence type="ECO:0000313" key="3">
    <source>
        <dbReference type="Proteomes" id="UP001596378"/>
    </source>
</evidence>
<dbReference type="RefSeq" id="WP_378045446.1">
    <property type="nucleotide sequence ID" value="NZ_JBHMDN010000007.1"/>
</dbReference>
<dbReference type="EMBL" id="JBHTAI010000004">
    <property type="protein sequence ID" value="MFC7148299.1"/>
    <property type="molecule type" value="Genomic_DNA"/>
</dbReference>
<dbReference type="Gene3D" id="3.20.20.150">
    <property type="entry name" value="Divalent-metal-dependent TIM barrel enzymes"/>
    <property type="match status" value="1"/>
</dbReference>
<dbReference type="InterPro" id="IPR050312">
    <property type="entry name" value="IolE/XylAMocC-like"/>
</dbReference>
<proteinExistence type="predicted"/>
<organism evidence="2 3">
    <name type="scientific">Cohnella cellulosilytica</name>
    <dbReference type="NCBI Taxonomy" id="986710"/>
    <lineage>
        <taxon>Bacteria</taxon>
        <taxon>Bacillati</taxon>
        <taxon>Bacillota</taxon>
        <taxon>Bacilli</taxon>
        <taxon>Bacillales</taxon>
        <taxon>Paenibacillaceae</taxon>
        <taxon>Cohnella</taxon>
    </lineage>
</organism>
<accession>A0ABW2F8B2</accession>
<dbReference type="SUPFAM" id="SSF51658">
    <property type="entry name" value="Xylose isomerase-like"/>
    <property type="match status" value="1"/>
</dbReference>
<dbReference type="PANTHER" id="PTHR12110:SF41">
    <property type="entry name" value="INOSOSE DEHYDRATASE"/>
    <property type="match status" value="1"/>
</dbReference>
<name>A0ABW2F8B2_9BACL</name>
<keyword evidence="3" id="KW-1185">Reference proteome</keyword>
<dbReference type="PANTHER" id="PTHR12110">
    <property type="entry name" value="HYDROXYPYRUVATE ISOMERASE"/>
    <property type="match status" value="1"/>
</dbReference>
<dbReference type="InterPro" id="IPR013022">
    <property type="entry name" value="Xyl_isomerase-like_TIM-brl"/>
</dbReference>
<gene>
    <name evidence="2" type="ORF">ACFQMJ_07110</name>
</gene>
<feature type="domain" description="Xylose isomerase-like TIM barrel" evidence="1">
    <location>
        <begin position="19"/>
        <end position="249"/>
    </location>
</feature>
<dbReference type="Proteomes" id="UP001596378">
    <property type="component" value="Unassembled WGS sequence"/>
</dbReference>
<reference evidence="3" key="1">
    <citation type="journal article" date="2019" name="Int. J. Syst. Evol. Microbiol.">
        <title>The Global Catalogue of Microorganisms (GCM) 10K type strain sequencing project: providing services to taxonomists for standard genome sequencing and annotation.</title>
        <authorList>
            <consortium name="The Broad Institute Genomics Platform"/>
            <consortium name="The Broad Institute Genome Sequencing Center for Infectious Disease"/>
            <person name="Wu L."/>
            <person name="Ma J."/>
        </authorList>
    </citation>
    <scope>NUCLEOTIDE SEQUENCE [LARGE SCALE GENOMIC DNA]</scope>
    <source>
        <strain evidence="3">KCTC 12907</strain>
    </source>
</reference>
<dbReference type="InterPro" id="IPR036237">
    <property type="entry name" value="Xyl_isomerase-like_sf"/>
</dbReference>
<comment type="caution">
    <text evidence="2">The sequence shown here is derived from an EMBL/GenBank/DDBJ whole genome shotgun (WGS) entry which is preliminary data.</text>
</comment>
<keyword evidence="2" id="KW-0413">Isomerase</keyword>
<sequence length="255" mass="28381">MLIGFSRPSWEAQDSEQIFRLAQEYGLDGVQVKPQQYDSLHLDPDRFKQVYGDRAYLARGGIIVYLGPNYRQWEESFPAFLSFVHGVGGEQICVCANVRESDLDGDGVRGVADVLNELGRQAKDVGATVSLHNHSDGAIFETIDDIERLFAHVDPTYCGLTFDTAHAVKGGIADLAGALERYRSFVNNIHLKDLTPDGAFCPLGTGTVDLQSVIAKLREWDYREWLIVDEETKGLTVREAFDRSIGYLKSNGLFS</sequence>
<evidence type="ECO:0000313" key="2">
    <source>
        <dbReference type="EMBL" id="MFC7148299.1"/>
    </source>
</evidence>
<dbReference type="GO" id="GO:0016853">
    <property type="term" value="F:isomerase activity"/>
    <property type="evidence" value="ECO:0007669"/>
    <property type="project" value="UniProtKB-KW"/>
</dbReference>
<dbReference type="Pfam" id="PF01261">
    <property type="entry name" value="AP_endonuc_2"/>
    <property type="match status" value="1"/>
</dbReference>
<evidence type="ECO:0000259" key="1">
    <source>
        <dbReference type="Pfam" id="PF01261"/>
    </source>
</evidence>
<protein>
    <submittedName>
        <fullName evidence="2">Sugar phosphate isomerase/epimerase family protein</fullName>
    </submittedName>
</protein>